<keyword evidence="1" id="KW-0812">Transmembrane</keyword>
<sequence>MRVSLLLEAQDKASRAIRAAQKSVAGFNQAAVAGAEKAAKATAKAAAAQEKVERAARAAGKAAAAGASAGLAAQSRQERILARVGRAQELMARGARRAGEMSRSAAALAERGWQRALTAITNYARRQGELIVKGGGMMGAGAAKAWEGAKGAGRVAAGVATGAGVLGVAGGLLMNQLVTPAAEFERYSAVLETIEGSAAGASKSMDWISAFATKTPYDLSGVTEAFVKMRAYGLQPMNGSLRTLGDTAAAMDKPLIQAVEAIADAVTGENERLKEFGVKASAKGKYFEYAFTDKNRQQRVVKALASDRAAIEKALLWIFDNKYAGAMDRLSQTWGGMTSNLGDVWQRVSLMIMDAGLFDWMKGRLGDVLGAVDRMAADGSLQAWAKDISTTLIATLSKGWEVAKGLAAAVGTVAQGAERVASAIGGWENFSYLLIAAAFAQPIYYLASGLFLMARGAWVASFALLRVLAILSVSTTMWAFSAATRAAAGAVMLLGRSLIFLGVGSIRGAILGIALLARGLVGLPGLLIRAALATKALALASLRLPSLLLGAARGIAAMAMAGLRSLPALLAGMARGVLVLAGAGLRALPGLLLAAARGMAVFGASMMATPVGWIVAGVAAIAAAAYLIYQNWDSIGPWLAEKWAQVKQVFADAWNALAGFDWSSLLPDWSSWLPDWSWSSIIPAITLPSFDWSSLLPDWNWSSIIPSLPDFSSWFGGGASAPVAAGAVGGAQDMQQLAAQAEAAQRLIAGIAPAAQAAVQAASSVLSGASFHSHGVALMATLAAGIRAGAGAAVSAVQGVTQQMRDYLPHSPAKVGPLSDLDRVRFSETLASAIRPGPAVTAARSVAAGMRGALSDMAPRSAGLPIGMAGAGAGGSGGAATVQVSYAPSIAIPAGTPAQQSQSFAQQLRDHADELARLVDEALRRRQRKEY</sequence>
<name>A0A5S9N9X1_9HYPH</name>
<protein>
    <recommendedName>
        <fullName evidence="2">Tape measure protein N-terminal domain-containing protein</fullName>
    </recommendedName>
</protein>
<feature type="transmembrane region" description="Helical" evidence="1">
    <location>
        <begin position="578"/>
        <end position="599"/>
    </location>
</feature>
<feature type="transmembrane region" description="Helical" evidence="1">
    <location>
        <begin position="544"/>
        <end position="566"/>
    </location>
</feature>
<evidence type="ECO:0000259" key="2">
    <source>
        <dbReference type="Pfam" id="PF20155"/>
    </source>
</evidence>
<evidence type="ECO:0000256" key="1">
    <source>
        <dbReference type="SAM" id="Phobius"/>
    </source>
</evidence>
<proteinExistence type="predicted"/>
<feature type="transmembrane region" description="Helical" evidence="1">
    <location>
        <begin position="486"/>
        <end position="503"/>
    </location>
</feature>
<dbReference type="PANTHER" id="PTHR38812:SF2">
    <property type="entry name" value="MU-LIKE PROPHAGE FLUMU PROTEIN GP42"/>
    <property type="match status" value="1"/>
</dbReference>
<feature type="transmembrane region" description="Helical" evidence="1">
    <location>
        <begin position="611"/>
        <end position="629"/>
    </location>
</feature>
<dbReference type="RefSeq" id="WP_159597669.1">
    <property type="nucleotide sequence ID" value="NZ_CACSAS010000001.1"/>
</dbReference>
<dbReference type="InterPro" id="IPR013491">
    <property type="entry name" value="Tape_meas_N"/>
</dbReference>
<keyword evidence="4" id="KW-1185">Reference proteome</keyword>
<keyword evidence="1" id="KW-0472">Membrane</keyword>
<organism evidence="3 4">
    <name type="scientific">Starkeya nomas</name>
    <dbReference type="NCBI Taxonomy" id="2666134"/>
    <lineage>
        <taxon>Bacteria</taxon>
        <taxon>Pseudomonadati</taxon>
        <taxon>Pseudomonadota</taxon>
        <taxon>Alphaproteobacteria</taxon>
        <taxon>Hyphomicrobiales</taxon>
        <taxon>Xanthobacteraceae</taxon>
        <taxon>Starkeya</taxon>
    </lineage>
</organism>
<feature type="transmembrane region" description="Helical" evidence="1">
    <location>
        <begin position="510"/>
        <end position="532"/>
    </location>
</feature>
<feature type="domain" description="Tape measure protein N-terminal" evidence="2">
    <location>
        <begin position="176"/>
        <end position="348"/>
    </location>
</feature>
<keyword evidence="1" id="KW-1133">Transmembrane helix</keyword>
<dbReference type="AlphaFoldDB" id="A0A5S9N9X1"/>
<dbReference type="EMBL" id="CACSAS010000001">
    <property type="protein sequence ID" value="CAA0086885.1"/>
    <property type="molecule type" value="Genomic_DNA"/>
</dbReference>
<gene>
    <name evidence="3" type="ORF">STARVERO_00323</name>
</gene>
<accession>A0A5S9N9X1</accession>
<reference evidence="3 4" key="1">
    <citation type="submission" date="2019-12" db="EMBL/GenBank/DDBJ databases">
        <authorList>
            <person name="Reyes-Prieto M."/>
        </authorList>
    </citation>
    <scope>NUCLEOTIDE SEQUENCE [LARGE SCALE GENOMIC DNA]</scope>
    <source>
        <strain evidence="3">HF14-78462</strain>
    </source>
</reference>
<dbReference type="Pfam" id="PF20155">
    <property type="entry name" value="TMP_3"/>
    <property type="match status" value="1"/>
</dbReference>
<evidence type="ECO:0000313" key="4">
    <source>
        <dbReference type="Proteomes" id="UP000433050"/>
    </source>
</evidence>
<dbReference type="InterPro" id="IPR053058">
    <property type="entry name" value="Mulikevirus_tape_measure"/>
</dbReference>
<evidence type="ECO:0000313" key="3">
    <source>
        <dbReference type="EMBL" id="CAA0086885.1"/>
    </source>
</evidence>
<dbReference type="PANTHER" id="PTHR38812">
    <property type="entry name" value="MU-LIKE PROPHAGE FLUMU PROTEIN GP42"/>
    <property type="match status" value="1"/>
</dbReference>
<dbReference type="Proteomes" id="UP000433050">
    <property type="component" value="Unassembled WGS sequence"/>
</dbReference>